<dbReference type="GO" id="GO:0003755">
    <property type="term" value="F:peptidyl-prolyl cis-trans isomerase activity"/>
    <property type="evidence" value="ECO:0007669"/>
    <property type="project" value="InterPro"/>
</dbReference>
<dbReference type="Pfam" id="PF00160">
    <property type="entry name" value="Pro_isomerase"/>
    <property type="match status" value="1"/>
</dbReference>
<dbReference type="EMBL" id="GL732569">
    <property type="protein sequence ID" value="EFX76320.1"/>
    <property type="molecule type" value="Genomic_DNA"/>
</dbReference>
<evidence type="ECO:0000259" key="1">
    <source>
        <dbReference type="Pfam" id="PF00160"/>
    </source>
</evidence>
<dbReference type="InterPro" id="IPR029000">
    <property type="entry name" value="Cyclophilin-like_dom_sf"/>
</dbReference>
<protein>
    <recommendedName>
        <fullName evidence="1">PPIase cyclophilin-type domain-containing protein</fullName>
    </recommendedName>
</protein>
<name>E9GW72_DAPPU</name>
<dbReference type="eggNOG" id="ENOG502TKUM">
    <property type="taxonomic scope" value="Eukaryota"/>
</dbReference>
<dbReference type="InterPro" id="IPR002130">
    <property type="entry name" value="Cyclophilin-type_PPIase_dom"/>
</dbReference>
<reference evidence="2 3" key="1">
    <citation type="journal article" date="2011" name="Science">
        <title>The ecoresponsive genome of Daphnia pulex.</title>
        <authorList>
            <person name="Colbourne J.K."/>
            <person name="Pfrender M.E."/>
            <person name="Gilbert D."/>
            <person name="Thomas W.K."/>
            <person name="Tucker A."/>
            <person name="Oakley T.H."/>
            <person name="Tokishita S."/>
            <person name="Aerts A."/>
            <person name="Arnold G.J."/>
            <person name="Basu M.K."/>
            <person name="Bauer D.J."/>
            <person name="Caceres C.E."/>
            <person name="Carmel L."/>
            <person name="Casola C."/>
            <person name="Choi J.H."/>
            <person name="Detter J.C."/>
            <person name="Dong Q."/>
            <person name="Dusheyko S."/>
            <person name="Eads B.D."/>
            <person name="Frohlich T."/>
            <person name="Geiler-Samerotte K.A."/>
            <person name="Gerlach D."/>
            <person name="Hatcher P."/>
            <person name="Jogdeo S."/>
            <person name="Krijgsveld J."/>
            <person name="Kriventseva E.V."/>
            <person name="Kultz D."/>
            <person name="Laforsch C."/>
            <person name="Lindquist E."/>
            <person name="Lopez J."/>
            <person name="Manak J.R."/>
            <person name="Muller J."/>
            <person name="Pangilinan J."/>
            <person name="Patwardhan R.P."/>
            <person name="Pitluck S."/>
            <person name="Pritham E.J."/>
            <person name="Rechtsteiner A."/>
            <person name="Rho M."/>
            <person name="Rogozin I.B."/>
            <person name="Sakarya O."/>
            <person name="Salamov A."/>
            <person name="Schaack S."/>
            <person name="Shapiro H."/>
            <person name="Shiga Y."/>
            <person name="Skalitzky C."/>
            <person name="Smith Z."/>
            <person name="Souvorov A."/>
            <person name="Sung W."/>
            <person name="Tang Z."/>
            <person name="Tsuchiya D."/>
            <person name="Tu H."/>
            <person name="Vos H."/>
            <person name="Wang M."/>
            <person name="Wolf Y.I."/>
            <person name="Yamagata H."/>
            <person name="Yamada T."/>
            <person name="Ye Y."/>
            <person name="Shaw J.R."/>
            <person name="Andrews J."/>
            <person name="Crease T.J."/>
            <person name="Tang H."/>
            <person name="Lucas S.M."/>
            <person name="Robertson H.M."/>
            <person name="Bork P."/>
            <person name="Koonin E.V."/>
            <person name="Zdobnov E.M."/>
            <person name="Grigoriev I.V."/>
            <person name="Lynch M."/>
            <person name="Boore J.L."/>
        </authorList>
    </citation>
    <scope>NUCLEOTIDE SEQUENCE [LARGE SCALE GENOMIC DNA]</scope>
</reference>
<dbReference type="Gene3D" id="2.40.100.10">
    <property type="entry name" value="Cyclophilin-like"/>
    <property type="match status" value="1"/>
</dbReference>
<accession>E9GW72</accession>
<proteinExistence type="predicted"/>
<dbReference type="OrthoDB" id="252722at2759"/>
<dbReference type="HOGENOM" id="CLU_590891_0_0_1"/>
<organism evidence="2 3">
    <name type="scientific">Daphnia pulex</name>
    <name type="common">Water flea</name>
    <dbReference type="NCBI Taxonomy" id="6669"/>
    <lineage>
        <taxon>Eukaryota</taxon>
        <taxon>Metazoa</taxon>
        <taxon>Ecdysozoa</taxon>
        <taxon>Arthropoda</taxon>
        <taxon>Crustacea</taxon>
        <taxon>Branchiopoda</taxon>
        <taxon>Diplostraca</taxon>
        <taxon>Cladocera</taxon>
        <taxon>Anomopoda</taxon>
        <taxon>Daphniidae</taxon>
        <taxon>Daphnia</taxon>
    </lineage>
</organism>
<keyword evidence="3" id="KW-1185">Reference proteome</keyword>
<dbReference type="SUPFAM" id="SSF50891">
    <property type="entry name" value="Cyclophilin-like"/>
    <property type="match status" value="1"/>
</dbReference>
<dbReference type="AlphaFoldDB" id="E9GW72"/>
<dbReference type="KEGG" id="dpx:DAPPUDRAFT_249229"/>
<feature type="domain" description="PPIase cyclophilin-type" evidence="1">
    <location>
        <begin position="335"/>
        <end position="458"/>
    </location>
</feature>
<gene>
    <name evidence="2" type="ORF">DAPPUDRAFT_249229</name>
</gene>
<evidence type="ECO:0000313" key="3">
    <source>
        <dbReference type="Proteomes" id="UP000000305"/>
    </source>
</evidence>
<evidence type="ECO:0000313" key="2">
    <source>
        <dbReference type="EMBL" id="EFX76320.1"/>
    </source>
</evidence>
<dbReference type="InParanoid" id="E9GW72"/>
<dbReference type="Proteomes" id="UP000000305">
    <property type="component" value="Unassembled WGS sequence"/>
</dbReference>
<sequence length="463" mass="52032">MSMRLRSQNCKTNGTTVNCPTCAQDTELHSELDSSLQTNFYIMKQSENPNLVAIAEYMESTLKAAKIALQAVEAQLDIRTKETEHHITKIQNHLSDVADQLSKPLEEKETGENIHWLFQEYSQLMSELKQKKTTDFDSMRNAMVSVDVQNSNSEKLSIPLFNRALSINFPAQGANEQESNILTSLFVLILLSVQMESPAKSSVMQRKLKMTKARRNTTEVKFPQVSAGKEAENKKISKPLTPVPVRVRTASYLILRPEYTKTDVSLANQCSSSQQTDFDKTGQFRLTRQEQLTRNEPLSTSWNLSSPEFQPLKTTSQETYSVRPSLMRASSLILAPVMCQQFVQSCQVTEGPAYPGTVIYQSKPKTYIMGGKFPGPEALYMADLSPLKKTRGAIFFRLKRDYVKTQCSIVSTEFCIHLGEESNENHRTSTVFGYVCDGFAVCDAISYMDCSKDHVAIASARIV</sequence>